<name>A0ACC2AW45_DIPCM</name>
<comment type="caution">
    <text evidence="1">The sequence shown here is derived from an EMBL/GenBank/DDBJ whole genome shotgun (WGS) entry which is preliminary data.</text>
</comment>
<dbReference type="EMBL" id="CM055110">
    <property type="protein sequence ID" value="KAJ7521737.1"/>
    <property type="molecule type" value="Genomic_DNA"/>
</dbReference>
<keyword evidence="2" id="KW-1185">Reference proteome</keyword>
<proteinExistence type="predicted"/>
<accession>A0ACC2AW45</accession>
<reference evidence="2" key="1">
    <citation type="journal article" date="2024" name="Proc. Natl. Acad. Sci. U.S.A.">
        <title>Extraordinary preservation of gene collinearity over three hundred million years revealed in homosporous lycophytes.</title>
        <authorList>
            <person name="Li C."/>
            <person name="Wickell D."/>
            <person name="Kuo L.Y."/>
            <person name="Chen X."/>
            <person name="Nie B."/>
            <person name="Liao X."/>
            <person name="Peng D."/>
            <person name="Ji J."/>
            <person name="Jenkins J."/>
            <person name="Williams M."/>
            <person name="Shu S."/>
            <person name="Plott C."/>
            <person name="Barry K."/>
            <person name="Rajasekar S."/>
            <person name="Grimwood J."/>
            <person name="Han X."/>
            <person name="Sun S."/>
            <person name="Hou Z."/>
            <person name="He W."/>
            <person name="Dai G."/>
            <person name="Sun C."/>
            <person name="Schmutz J."/>
            <person name="Leebens-Mack J.H."/>
            <person name="Li F.W."/>
            <person name="Wang L."/>
        </authorList>
    </citation>
    <scope>NUCLEOTIDE SEQUENCE [LARGE SCALE GENOMIC DNA]</scope>
    <source>
        <strain evidence="2">cv. PW_Plant_1</strain>
    </source>
</reference>
<evidence type="ECO:0000313" key="1">
    <source>
        <dbReference type="EMBL" id="KAJ7521737.1"/>
    </source>
</evidence>
<sequence length="415" mass="45927">MDDHQSPKGYGHLLPDPEDLAGILTELERKTAVGLTVSLPTTLLESSVSEYTSAQVPSRNQISSLAMKAPFFSSLVASTNSLYSFEQRRSDVISSQAPVSPFQTFTDMLSSGDELLWSEFQSNNCQDLYSNQSVSSLDLQKFEPYEDTRFELMGEEAEVATVPRLQSSHTGSFKEPIPYNWEATHAASTSKTFHGMSPSSSEPPGSASTPDSFMYPSSSEDSDDASNKDDGAACHKESKRMILAKPSDETTDIVESKKPTRKVQKKAIKRQRGPRYAIRTRSHVEVMDDGYRWRKYGQKAVKNSPFPRSYYRCTNVDCPVKKRVERSAEDPGLVITTYEGVHTHHSPATLSASPGFPLTSFQENAYLHLPLPSTASALPHHQFGLPDPIRGQLQPPGTDEGRLEHLLFSNAPKTS</sequence>
<protein>
    <submittedName>
        <fullName evidence="1">Uncharacterized protein</fullName>
    </submittedName>
</protein>
<gene>
    <name evidence="1" type="ORF">O6H91_19G065500</name>
</gene>
<organism evidence="1 2">
    <name type="scientific">Diphasiastrum complanatum</name>
    <name type="common">Issler's clubmoss</name>
    <name type="synonym">Lycopodium complanatum</name>
    <dbReference type="NCBI Taxonomy" id="34168"/>
    <lineage>
        <taxon>Eukaryota</taxon>
        <taxon>Viridiplantae</taxon>
        <taxon>Streptophyta</taxon>
        <taxon>Embryophyta</taxon>
        <taxon>Tracheophyta</taxon>
        <taxon>Lycopodiopsida</taxon>
        <taxon>Lycopodiales</taxon>
        <taxon>Lycopodiaceae</taxon>
        <taxon>Lycopodioideae</taxon>
        <taxon>Diphasiastrum</taxon>
    </lineage>
</organism>
<evidence type="ECO:0000313" key="2">
    <source>
        <dbReference type="Proteomes" id="UP001162992"/>
    </source>
</evidence>
<dbReference type="Proteomes" id="UP001162992">
    <property type="component" value="Chromosome 19"/>
</dbReference>